<protein>
    <submittedName>
        <fullName evidence="1">Uncharacterized protein</fullName>
    </submittedName>
</protein>
<sequence>MNRTREETTSEIQHYIVIRGKYGELVEKSSGIPVVEDELEEIKVAFEEILEDWESGESRDLSELFGDSDLTRLLLITAMMEEGFLEEEDGRLVLLERPVLEELTVELRFPIEVLEDELKRIDEVFNPGMVTEFTLEKRYYVEVMEVERELVENALEIAEEYATEESLVEAMFQGIARATLAEAVLQLAEKYRKKNELIEALMSMEPLVIETERERINIYFDEDAVEDFLRELQTLGYLKVKGNRIWV</sequence>
<reference evidence="1" key="1">
    <citation type="journal article" date="2015" name="Front. Bioeng. Biotechnol.">
        <title>Functional Screening of Hydrolytic Activities Reveals an Extremely Thermostable Cellulase from a Deep-Sea Archaeon.</title>
        <authorList>
            <person name="Leis B."/>
            <person name="Heinze S."/>
            <person name="Angelov A."/>
            <person name="Pham V.T."/>
            <person name="Thurmer A."/>
            <person name="Jebbar M."/>
            <person name="Golyshin P.N."/>
            <person name="Streit W.R."/>
            <person name="Daniel R."/>
            <person name="Liebl W."/>
        </authorList>
    </citation>
    <scope>NUCLEOTIDE SEQUENCE</scope>
</reference>
<accession>A0A0F7YUR3</accession>
<dbReference type="EMBL" id="LN850140">
    <property type="protein sequence ID" value="CRL09155.1"/>
    <property type="molecule type" value="Genomic_DNA"/>
</dbReference>
<gene>
    <name evidence="1" type="primary">HA-cmc-1-31c</name>
</gene>
<dbReference type="AlphaFoldDB" id="A0A0F7YUR3"/>
<name>A0A0F7YUR3_UNKP</name>
<evidence type="ECO:0000313" key="1">
    <source>
        <dbReference type="EMBL" id="CRL09155.1"/>
    </source>
</evidence>
<proteinExistence type="predicted"/>
<organism evidence="1">
    <name type="scientific">Unknown prokaryotic organism</name>
    <dbReference type="NCBI Taxonomy" id="2725"/>
    <lineage>
        <taxon>Bacteria</taxon>
        <taxon>environmental samples</taxon>
    </lineage>
</organism>